<name>A0ABN8LI26_9CNID</name>
<comment type="caution">
    <text evidence="1">The sequence shown here is derived from an EMBL/GenBank/DDBJ whole genome shotgun (WGS) entry which is preliminary data.</text>
</comment>
<dbReference type="InterPro" id="IPR052055">
    <property type="entry name" value="Hepadnavirus_pol/RT"/>
</dbReference>
<dbReference type="Proteomes" id="UP001159427">
    <property type="component" value="Unassembled WGS sequence"/>
</dbReference>
<dbReference type="EMBL" id="CALNXI010000019">
    <property type="protein sequence ID" value="CAH3015141.1"/>
    <property type="molecule type" value="Genomic_DNA"/>
</dbReference>
<protein>
    <submittedName>
        <fullName evidence="1">Uncharacterized protein</fullName>
    </submittedName>
</protein>
<reference evidence="1 2" key="1">
    <citation type="submission" date="2022-05" db="EMBL/GenBank/DDBJ databases">
        <authorList>
            <consortium name="Genoscope - CEA"/>
            <person name="William W."/>
        </authorList>
    </citation>
    <scope>NUCLEOTIDE SEQUENCE [LARGE SCALE GENOMIC DNA]</scope>
</reference>
<proteinExistence type="predicted"/>
<sequence length="451" mass="51100">MNKEELVELLAKSQDAILERVDSKLHELKRSISEDQEECLSSVVKRVKEDNSIKLKKVGNEKQFKFNQSVEARFDSAISVIEKKKLDKAKKELEEEEEPASLVDRKDTGETTVQISFLQEDQISQPSDVFDFEKSSDSCLFKVGSLREHVDFWSNSNRASDFIINTIVEGYRIPFFDLPENFVIPNRSSAFKFKDFVNEAISDLIERGCVKEVFIPPKFINPLHVVQQSVVYVGLIWPSQVGTWLGFHLDFSLNFITVSLPKITKLQESISRILALRFVNAKDLASVAGQLNSMFLAIGNIVRLMSRSMHAQISAQNSWFSNFYLEDSVVEELVFWQSNLDHLNGRRICDTGYGGYIVELGPQVAAQGVWSADFAKESSTMREILAVRKVLQSFAPKLPGLCDKWHTDNQNVAHLIPGFGILTVKLWTPLQGRGTSTTTGFVRYLTLFRGL</sequence>
<evidence type="ECO:0000313" key="1">
    <source>
        <dbReference type="EMBL" id="CAH3015141.1"/>
    </source>
</evidence>
<gene>
    <name evidence="1" type="ORF">PEVE_00012248</name>
</gene>
<accession>A0ABN8LI26</accession>
<organism evidence="1 2">
    <name type="scientific">Porites evermanni</name>
    <dbReference type="NCBI Taxonomy" id="104178"/>
    <lineage>
        <taxon>Eukaryota</taxon>
        <taxon>Metazoa</taxon>
        <taxon>Cnidaria</taxon>
        <taxon>Anthozoa</taxon>
        <taxon>Hexacorallia</taxon>
        <taxon>Scleractinia</taxon>
        <taxon>Fungiina</taxon>
        <taxon>Poritidae</taxon>
        <taxon>Porites</taxon>
    </lineage>
</organism>
<keyword evidence="2" id="KW-1185">Reference proteome</keyword>
<evidence type="ECO:0000313" key="2">
    <source>
        <dbReference type="Proteomes" id="UP001159427"/>
    </source>
</evidence>
<dbReference type="PANTHER" id="PTHR33050">
    <property type="entry name" value="REVERSE TRANSCRIPTASE DOMAIN-CONTAINING PROTEIN"/>
    <property type="match status" value="1"/>
</dbReference>
<dbReference type="PANTHER" id="PTHR33050:SF7">
    <property type="entry name" value="RIBONUCLEASE H"/>
    <property type="match status" value="1"/>
</dbReference>